<evidence type="ECO:0000256" key="1">
    <source>
        <dbReference type="ARBA" id="ARBA00023015"/>
    </source>
</evidence>
<dbReference type="InterPro" id="IPR009057">
    <property type="entry name" value="Homeodomain-like_sf"/>
</dbReference>
<sequence>MDRPRTRLPPPVRIGQILDAALREFSRAGYSGTRMDDIALRAGVSKGGLYAHFASKEAIFEALLERHLAPAPLDIPAIVDSAASVQALAERIADHLHESLAKPAMISTLRLLLAESGRVPHLAARWRHETAETHLADLGRLLALARRRGLCRDGVALREPWLLLAPVVHTVVMAALLGPDDELGLAARREAHVAMIVELLAPAARQRRAARSS</sequence>
<dbReference type="GO" id="GO:0003677">
    <property type="term" value="F:DNA binding"/>
    <property type="evidence" value="ECO:0007669"/>
    <property type="project" value="UniProtKB-UniRule"/>
</dbReference>
<dbReference type="Gene3D" id="1.10.357.10">
    <property type="entry name" value="Tetracycline Repressor, domain 2"/>
    <property type="match status" value="1"/>
</dbReference>
<dbReference type="Proteomes" id="UP001158644">
    <property type="component" value="Unassembled WGS sequence"/>
</dbReference>
<dbReference type="InterPro" id="IPR001647">
    <property type="entry name" value="HTH_TetR"/>
</dbReference>
<dbReference type="PANTHER" id="PTHR30055">
    <property type="entry name" value="HTH-TYPE TRANSCRIPTIONAL REGULATOR RUTR"/>
    <property type="match status" value="1"/>
</dbReference>
<dbReference type="EMBL" id="JAOBZK010000003">
    <property type="protein sequence ID" value="MDH1177111.1"/>
    <property type="molecule type" value="Genomic_DNA"/>
</dbReference>
<evidence type="ECO:0000259" key="5">
    <source>
        <dbReference type="PROSITE" id="PS50977"/>
    </source>
</evidence>
<keyword evidence="3" id="KW-0804">Transcription</keyword>
<reference evidence="6 7" key="1">
    <citation type="submission" date="2022-09" db="EMBL/GenBank/DDBJ databases">
        <title>Intensive care unit water sources are persistently colonized with multi-drug resistant bacteria and are the site of extensive horizontal gene transfer of antibiotic resistance genes.</title>
        <authorList>
            <person name="Diorio-Toth L."/>
        </authorList>
    </citation>
    <scope>NUCLEOTIDE SEQUENCE [LARGE SCALE GENOMIC DNA]</scope>
    <source>
        <strain evidence="6 7">GD03967</strain>
    </source>
</reference>
<organism evidence="6 7">
    <name type="scientific">Achromobacter mucicolens</name>
    <dbReference type="NCBI Taxonomy" id="1389922"/>
    <lineage>
        <taxon>Bacteria</taxon>
        <taxon>Pseudomonadati</taxon>
        <taxon>Pseudomonadota</taxon>
        <taxon>Betaproteobacteria</taxon>
        <taxon>Burkholderiales</taxon>
        <taxon>Alcaligenaceae</taxon>
        <taxon>Achromobacter</taxon>
    </lineage>
</organism>
<dbReference type="InterPro" id="IPR036271">
    <property type="entry name" value="Tet_transcr_reg_TetR-rel_C_sf"/>
</dbReference>
<dbReference type="Pfam" id="PF14246">
    <property type="entry name" value="TetR_C_7"/>
    <property type="match status" value="1"/>
</dbReference>
<accession>A0ABD4YPM2</accession>
<keyword evidence="1" id="KW-0805">Transcription regulation</keyword>
<evidence type="ECO:0000313" key="7">
    <source>
        <dbReference type="Proteomes" id="UP001158644"/>
    </source>
</evidence>
<evidence type="ECO:0000256" key="4">
    <source>
        <dbReference type="PROSITE-ProRule" id="PRU00335"/>
    </source>
</evidence>
<feature type="domain" description="HTH tetR-type" evidence="5">
    <location>
        <begin position="11"/>
        <end position="71"/>
    </location>
</feature>
<dbReference type="FunFam" id="1.10.10.60:FF:000141">
    <property type="entry name" value="TetR family transcriptional regulator"/>
    <property type="match status" value="1"/>
</dbReference>
<protein>
    <submittedName>
        <fullName evidence="6">TetR/AcrR family transcriptional regulator</fullName>
    </submittedName>
</protein>
<evidence type="ECO:0000256" key="3">
    <source>
        <dbReference type="ARBA" id="ARBA00023163"/>
    </source>
</evidence>
<dbReference type="RefSeq" id="WP_279989305.1">
    <property type="nucleotide sequence ID" value="NZ_JAOBZK010000003.1"/>
</dbReference>
<dbReference type="SUPFAM" id="SSF48498">
    <property type="entry name" value="Tetracyclin repressor-like, C-terminal domain"/>
    <property type="match status" value="1"/>
</dbReference>
<dbReference type="AlphaFoldDB" id="A0ABD4YPM2"/>
<comment type="caution">
    <text evidence="6">The sequence shown here is derived from an EMBL/GenBank/DDBJ whole genome shotgun (WGS) entry which is preliminary data.</text>
</comment>
<dbReference type="PROSITE" id="PS50977">
    <property type="entry name" value="HTH_TETR_2"/>
    <property type="match status" value="1"/>
</dbReference>
<dbReference type="Pfam" id="PF00440">
    <property type="entry name" value="TetR_N"/>
    <property type="match status" value="1"/>
</dbReference>
<name>A0ABD4YPM2_9BURK</name>
<dbReference type="SUPFAM" id="SSF46689">
    <property type="entry name" value="Homeodomain-like"/>
    <property type="match status" value="1"/>
</dbReference>
<gene>
    <name evidence="6" type="ORF">N5C72_03435</name>
</gene>
<proteinExistence type="predicted"/>
<keyword evidence="2 4" id="KW-0238">DNA-binding</keyword>
<feature type="DNA-binding region" description="H-T-H motif" evidence="4">
    <location>
        <begin position="34"/>
        <end position="53"/>
    </location>
</feature>
<evidence type="ECO:0000256" key="2">
    <source>
        <dbReference type="ARBA" id="ARBA00023125"/>
    </source>
</evidence>
<dbReference type="InterPro" id="IPR039536">
    <property type="entry name" value="TetR_C_Proteobacteria"/>
</dbReference>
<dbReference type="PRINTS" id="PR00455">
    <property type="entry name" value="HTHTETR"/>
</dbReference>
<evidence type="ECO:0000313" key="6">
    <source>
        <dbReference type="EMBL" id="MDH1177111.1"/>
    </source>
</evidence>
<dbReference type="InterPro" id="IPR050109">
    <property type="entry name" value="HTH-type_TetR-like_transc_reg"/>
</dbReference>
<dbReference type="PANTHER" id="PTHR30055:SF234">
    <property type="entry name" value="HTH-TYPE TRANSCRIPTIONAL REGULATOR BETI"/>
    <property type="match status" value="1"/>
</dbReference>